<dbReference type="SUPFAM" id="SSF51230">
    <property type="entry name" value="Single hybrid motif"/>
    <property type="match status" value="1"/>
</dbReference>
<dbReference type="InterPro" id="IPR011053">
    <property type="entry name" value="Single_hybrid_motif"/>
</dbReference>
<gene>
    <name evidence="3" type="ORF">DWB61_03895</name>
</gene>
<comment type="caution">
    <text evidence="3">The sequence shown here is derived from an EMBL/GenBank/DDBJ whole genome shotgun (WGS) entry which is preliminary data.</text>
</comment>
<keyword evidence="4" id="KW-1185">Reference proteome</keyword>
<dbReference type="OrthoDB" id="9812676at2"/>
<evidence type="ECO:0000256" key="1">
    <source>
        <dbReference type="ARBA" id="ARBA00023267"/>
    </source>
</evidence>
<feature type="domain" description="Lipoyl-binding" evidence="2">
    <location>
        <begin position="27"/>
        <end position="102"/>
    </location>
</feature>
<accession>A0A425Y5C6</accession>
<dbReference type="Pfam" id="PF00364">
    <property type="entry name" value="Biotin_lipoyl"/>
    <property type="match status" value="1"/>
</dbReference>
<name>A0A425Y5C6_9BACT</name>
<proteinExistence type="predicted"/>
<evidence type="ECO:0000259" key="2">
    <source>
        <dbReference type="PROSITE" id="PS50968"/>
    </source>
</evidence>
<dbReference type="PANTHER" id="PTHR45266">
    <property type="entry name" value="OXALOACETATE DECARBOXYLASE ALPHA CHAIN"/>
    <property type="match status" value="1"/>
</dbReference>
<dbReference type="PANTHER" id="PTHR45266:SF3">
    <property type="entry name" value="OXALOACETATE DECARBOXYLASE ALPHA CHAIN"/>
    <property type="match status" value="1"/>
</dbReference>
<evidence type="ECO:0000313" key="3">
    <source>
        <dbReference type="EMBL" id="RRG23544.1"/>
    </source>
</evidence>
<dbReference type="InterPro" id="IPR050709">
    <property type="entry name" value="Biotin_Carboxyl_Carrier/Decarb"/>
</dbReference>
<organism evidence="3 4">
    <name type="scientific">Ancylomarina euxinus</name>
    <dbReference type="NCBI Taxonomy" id="2283627"/>
    <lineage>
        <taxon>Bacteria</taxon>
        <taxon>Pseudomonadati</taxon>
        <taxon>Bacteroidota</taxon>
        <taxon>Bacteroidia</taxon>
        <taxon>Marinilabiliales</taxon>
        <taxon>Marinifilaceae</taxon>
        <taxon>Ancylomarina</taxon>
    </lineage>
</organism>
<dbReference type="InterPro" id="IPR000089">
    <property type="entry name" value="Biotin_lipoyl"/>
</dbReference>
<sequence length="103" mass="12005">MSNFKEFNIDGTIYTTEVPERVANRKKWERPNPNHIKSFIPGTIVEIFVKEGQEVKEGECLMILQAMKMKNKILMPFDGIIEKIHVTEEEKVPNRMVMVELKA</sequence>
<evidence type="ECO:0000313" key="4">
    <source>
        <dbReference type="Proteomes" id="UP000285794"/>
    </source>
</evidence>
<reference evidence="3 4" key="1">
    <citation type="submission" date="2018-07" db="EMBL/GenBank/DDBJ databases">
        <title>Draft genome sequence of Ancylomarina sp. M1P.</title>
        <authorList>
            <person name="Yadav S."/>
            <person name="Villanueva L."/>
            <person name="Damste J.S.S."/>
        </authorList>
    </citation>
    <scope>NUCLEOTIDE SEQUENCE [LARGE SCALE GENOMIC DNA]</scope>
    <source>
        <strain evidence="3 4">M1P</strain>
    </source>
</reference>
<dbReference type="Gene3D" id="2.40.50.100">
    <property type="match status" value="1"/>
</dbReference>
<dbReference type="AlphaFoldDB" id="A0A425Y5C6"/>
<dbReference type="RefSeq" id="WP_125029582.1">
    <property type="nucleotide sequence ID" value="NZ_JAPXVP010000003.1"/>
</dbReference>
<dbReference type="FunFam" id="2.40.50.100:FF:000003">
    <property type="entry name" value="Acetyl-CoA carboxylase biotin carboxyl carrier protein"/>
    <property type="match status" value="1"/>
</dbReference>
<dbReference type="CDD" id="cd06850">
    <property type="entry name" value="biotinyl_domain"/>
    <property type="match status" value="1"/>
</dbReference>
<dbReference type="PROSITE" id="PS50968">
    <property type="entry name" value="BIOTINYL_LIPOYL"/>
    <property type="match status" value="1"/>
</dbReference>
<keyword evidence="1" id="KW-0092">Biotin</keyword>
<protein>
    <submittedName>
        <fullName evidence="3">Biotin/lipoyl-binding protein</fullName>
    </submittedName>
</protein>
<dbReference type="Proteomes" id="UP000285794">
    <property type="component" value="Unassembled WGS sequence"/>
</dbReference>
<dbReference type="EMBL" id="QQWG01000003">
    <property type="protein sequence ID" value="RRG23544.1"/>
    <property type="molecule type" value="Genomic_DNA"/>
</dbReference>